<dbReference type="Pfam" id="PF02274">
    <property type="entry name" value="ADI"/>
    <property type="match status" value="1"/>
</dbReference>
<evidence type="ECO:0000313" key="2">
    <source>
        <dbReference type="Proteomes" id="UP000473885"/>
    </source>
</evidence>
<dbReference type="GO" id="GO:0016990">
    <property type="term" value="F:arginine deiminase activity"/>
    <property type="evidence" value="ECO:0007669"/>
    <property type="project" value="TreeGrafter"/>
</dbReference>
<reference evidence="1 2" key="1">
    <citation type="submission" date="2019-04" db="EMBL/GenBank/DDBJ databases">
        <title>Genome sequencing of Clostridium botulinum Groups I-IV and Clostridium butyricum.</title>
        <authorList>
            <person name="Brunt J."/>
            <person name="Van Vliet A.H.M."/>
            <person name="Stringer S.C."/>
            <person name="Carter A.T."/>
            <person name="Peck M.W."/>
        </authorList>
    </citation>
    <scope>NUCLEOTIDE SEQUENCE [LARGE SCALE GENOMIC DNA]</scope>
    <source>
        <strain evidence="1 2">IFR 18/094</strain>
    </source>
</reference>
<dbReference type="Gene3D" id="3.75.10.10">
    <property type="entry name" value="L-arginine/glycine Amidinotransferase, Chain A"/>
    <property type="match status" value="1"/>
</dbReference>
<dbReference type="EMBL" id="SXDP01000001">
    <property type="protein sequence ID" value="NEZ45839.1"/>
    <property type="molecule type" value="Genomic_DNA"/>
</dbReference>
<organism evidence="1 2">
    <name type="scientific">Clostridium niameyense</name>
    <dbReference type="NCBI Taxonomy" id="1622073"/>
    <lineage>
        <taxon>Bacteria</taxon>
        <taxon>Bacillati</taxon>
        <taxon>Bacillota</taxon>
        <taxon>Clostridia</taxon>
        <taxon>Eubacteriales</taxon>
        <taxon>Clostridiaceae</taxon>
        <taxon>Clostridium</taxon>
    </lineage>
</organism>
<keyword evidence="2" id="KW-1185">Reference proteome</keyword>
<comment type="caution">
    <text evidence="1">The sequence shown here is derived from an EMBL/GenBank/DDBJ whole genome shotgun (WGS) entry which is preliminary data.</text>
</comment>
<dbReference type="GO" id="GO:0019546">
    <property type="term" value="P:L-arginine deiminase pathway"/>
    <property type="evidence" value="ECO:0007669"/>
    <property type="project" value="TreeGrafter"/>
</dbReference>
<name>A0A6M0R8B0_9CLOT</name>
<gene>
    <name evidence="1" type="ORF">FDF74_01280</name>
</gene>
<accession>A0A6M0R8B0</accession>
<keyword evidence="1" id="KW-0808">Transferase</keyword>
<sequence length="271" mass="31592">MLEIFLNNQYDKLSYCLMCYPCNYKITDNNNPYKDHINFDLMFHQYNNFINILIDKNVKVQFLDQISDCPSQVYSRDIGFVIKDTFFMCKLKNKERMKESIIIECFLKKYNIKYHKMQNNIEGGDVILYNDVVFVGISSRTKIESCNELQRILEENNINVKVVPINFDNHKLHLDCVFNIIDKDTCIISNYVYDIDKIKQYIKNTIFINKETADNLGTNVIALGNKNIITSNKIVYNTLKDNGFNAIYSDYSEIIKGGGSFTCSTLPLLRS</sequence>
<protein>
    <submittedName>
        <fullName evidence="1">Amidinotransferase</fullName>
    </submittedName>
</protein>
<dbReference type="GO" id="GO:0016740">
    <property type="term" value="F:transferase activity"/>
    <property type="evidence" value="ECO:0007669"/>
    <property type="project" value="UniProtKB-KW"/>
</dbReference>
<dbReference type="AlphaFoldDB" id="A0A6M0R8B0"/>
<dbReference type="Proteomes" id="UP000473885">
    <property type="component" value="Unassembled WGS sequence"/>
</dbReference>
<evidence type="ECO:0000313" key="1">
    <source>
        <dbReference type="EMBL" id="NEZ45839.1"/>
    </source>
</evidence>
<dbReference type="PANTHER" id="PTHR47271">
    <property type="entry name" value="ARGININE DEIMINASE"/>
    <property type="match status" value="1"/>
</dbReference>
<proteinExistence type="predicted"/>
<dbReference type="RefSeq" id="WP_163248222.1">
    <property type="nucleotide sequence ID" value="NZ_SXDP01000001.1"/>
</dbReference>
<dbReference type="PANTHER" id="PTHR47271:SF2">
    <property type="entry name" value="ARGININE DEIMINASE"/>
    <property type="match status" value="1"/>
</dbReference>
<dbReference type="SUPFAM" id="SSF55909">
    <property type="entry name" value="Pentein"/>
    <property type="match status" value="1"/>
</dbReference>